<dbReference type="PANTHER" id="PTHR10476">
    <property type="entry name" value="CHARGED MULTIVESICULAR BODY PROTEIN"/>
    <property type="match status" value="1"/>
</dbReference>
<sequence>MNEGVMMARWGVAASRNVWSLQNAWVQRPEACGNAFIGRTRRQKLGRPTPRRASAGMSPLPLHLLSLNDACTAWEAAWFQWGYLQSCTERHRPPVATTQFCQPKGGVRATAHVPPAVGLPADVQLAGRAATRGYVGPVLDIILGCHQPGRRIASSRPSASSPQSASASSTPPSKRVPSRRRLLAHPRPPAHGREQDEQWAFGKRMTPAERLRKNQRMLDKAIRELDQTRVKLEKQEKTLIQQIKTSAKNGQMGACKIQAKDLVRTRRYIEKFFAMRSQLQKISLRLQTYRTNEQMMQAMKGATMALGSMNKSMNLPQLQRIAMEFERENDIMEQRQEMMDDAVDDAMDVGVEEEGDEVVDQVLEEIGIDFNQALGETPTALGNSAVTEGKVAQAVGAGGGGGGDPVDDDLQARFDSLKK</sequence>
<feature type="region of interest" description="Disordered" evidence="2">
    <location>
        <begin position="150"/>
        <end position="206"/>
    </location>
</feature>
<gene>
    <name evidence="3" type="ORF">Purlil1_4772</name>
</gene>
<feature type="compositionally biased region" description="Basic residues" evidence="2">
    <location>
        <begin position="176"/>
        <end position="190"/>
    </location>
</feature>
<comment type="caution">
    <text evidence="3">The sequence shown here is derived from an EMBL/GenBank/DDBJ whole genome shotgun (WGS) entry which is preliminary data.</text>
</comment>
<keyword evidence="4" id="KW-1185">Reference proteome</keyword>
<protein>
    <recommendedName>
        <fullName evidence="5">SNF7 family protein</fullName>
    </recommendedName>
</protein>
<dbReference type="EMBL" id="JAWRVI010000014">
    <property type="protein sequence ID" value="KAK4090636.1"/>
    <property type="molecule type" value="Genomic_DNA"/>
</dbReference>
<evidence type="ECO:0000256" key="2">
    <source>
        <dbReference type="SAM" id="MobiDB-lite"/>
    </source>
</evidence>
<evidence type="ECO:0000313" key="4">
    <source>
        <dbReference type="Proteomes" id="UP001287286"/>
    </source>
</evidence>
<feature type="coiled-coil region" evidence="1">
    <location>
        <begin position="208"/>
        <end position="242"/>
    </location>
</feature>
<evidence type="ECO:0008006" key="5">
    <source>
        <dbReference type="Google" id="ProtNLM"/>
    </source>
</evidence>
<accession>A0ABR0C3H1</accession>
<dbReference type="Proteomes" id="UP001287286">
    <property type="component" value="Unassembled WGS sequence"/>
</dbReference>
<evidence type="ECO:0000313" key="3">
    <source>
        <dbReference type="EMBL" id="KAK4090636.1"/>
    </source>
</evidence>
<dbReference type="Gene3D" id="6.10.140.1230">
    <property type="match status" value="1"/>
</dbReference>
<feature type="compositionally biased region" description="Low complexity" evidence="2">
    <location>
        <begin position="154"/>
        <end position="173"/>
    </location>
</feature>
<keyword evidence="1" id="KW-0175">Coiled coil</keyword>
<name>A0ABR0C3H1_PURLI</name>
<evidence type="ECO:0000256" key="1">
    <source>
        <dbReference type="SAM" id="Coils"/>
    </source>
</evidence>
<dbReference type="InterPro" id="IPR005024">
    <property type="entry name" value="Snf7_fam"/>
</dbReference>
<reference evidence="3 4" key="1">
    <citation type="journal article" date="2024" name="Microbiol. Resour. Announc.">
        <title>Genome annotations for the ascomycete fungi Trichoderma harzianum, Trichoderma aggressivum, and Purpureocillium lilacinum.</title>
        <authorList>
            <person name="Beijen E.P.W."/>
            <person name="Ohm R.A."/>
        </authorList>
    </citation>
    <scope>NUCLEOTIDE SEQUENCE [LARGE SCALE GENOMIC DNA]</scope>
    <source>
        <strain evidence="3 4">CBS 150709</strain>
    </source>
</reference>
<organism evidence="3 4">
    <name type="scientific">Purpureocillium lilacinum</name>
    <name type="common">Paecilomyces lilacinus</name>
    <dbReference type="NCBI Taxonomy" id="33203"/>
    <lineage>
        <taxon>Eukaryota</taxon>
        <taxon>Fungi</taxon>
        <taxon>Dikarya</taxon>
        <taxon>Ascomycota</taxon>
        <taxon>Pezizomycotina</taxon>
        <taxon>Sordariomycetes</taxon>
        <taxon>Hypocreomycetidae</taxon>
        <taxon>Hypocreales</taxon>
        <taxon>Ophiocordycipitaceae</taxon>
        <taxon>Purpureocillium</taxon>
    </lineage>
</organism>
<proteinExistence type="predicted"/>
<dbReference type="Pfam" id="PF03357">
    <property type="entry name" value="Snf7"/>
    <property type="match status" value="1"/>
</dbReference>